<dbReference type="OrthoDB" id="5447300at2"/>
<dbReference type="SUPFAM" id="SSF56219">
    <property type="entry name" value="DNase I-like"/>
    <property type="match status" value="1"/>
</dbReference>
<name>U2I0S9_9SPHI</name>
<dbReference type="GO" id="GO:0016020">
    <property type="term" value="C:membrane"/>
    <property type="evidence" value="ECO:0007669"/>
    <property type="project" value="GOC"/>
</dbReference>
<dbReference type="STRING" id="1346330.M472_20450"/>
<comment type="caution">
    <text evidence="2">The sequence shown here is derived from an EMBL/GenBank/DDBJ whole genome shotgun (WGS) entry which is preliminary data.</text>
</comment>
<dbReference type="PATRIC" id="fig|1346330.5.peg.373"/>
<dbReference type="Pfam" id="PF03372">
    <property type="entry name" value="Exo_endo_phos"/>
    <property type="match status" value="1"/>
</dbReference>
<dbReference type="eggNOG" id="COG3568">
    <property type="taxonomic scope" value="Bacteria"/>
</dbReference>
<dbReference type="Proteomes" id="UP000016584">
    <property type="component" value="Unassembled WGS sequence"/>
</dbReference>
<accession>U2I0S9</accession>
<dbReference type="PROSITE" id="PS51257">
    <property type="entry name" value="PROKAR_LIPOPROTEIN"/>
    <property type="match status" value="1"/>
</dbReference>
<evidence type="ECO:0000313" key="3">
    <source>
        <dbReference type="Proteomes" id="UP000016584"/>
    </source>
</evidence>
<organism evidence="2 3">
    <name type="scientific">Sphingobacterium paucimobilis HER1398</name>
    <dbReference type="NCBI Taxonomy" id="1346330"/>
    <lineage>
        <taxon>Bacteria</taxon>
        <taxon>Pseudomonadati</taxon>
        <taxon>Bacteroidota</taxon>
        <taxon>Sphingobacteriia</taxon>
        <taxon>Sphingobacteriales</taxon>
        <taxon>Sphingobacteriaceae</taxon>
        <taxon>Sphingobacterium</taxon>
    </lineage>
</organism>
<dbReference type="RefSeq" id="WP_021068566.1">
    <property type="nucleotide sequence ID" value="NZ_ATDL01000003.1"/>
</dbReference>
<proteinExistence type="predicted"/>
<dbReference type="InterPro" id="IPR051916">
    <property type="entry name" value="GPI-anchor_lipid_remodeler"/>
</dbReference>
<keyword evidence="3" id="KW-1185">Reference proteome</keyword>
<dbReference type="PANTHER" id="PTHR14859:SF15">
    <property type="entry name" value="ENDONUCLEASE_EXONUCLEASE_PHOSPHATASE DOMAIN-CONTAINING PROTEIN"/>
    <property type="match status" value="1"/>
</dbReference>
<dbReference type="PANTHER" id="PTHR14859">
    <property type="entry name" value="CALCOFLUOR WHITE HYPERSENSITIVE PROTEIN PRECURSOR"/>
    <property type="match status" value="1"/>
</dbReference>
<dbReference type="Gene3D" id="3.60.10.10">
    <property type="entry name" value="Endonuclease/exonuclease/phosphatase"/>
    <property type="match status" value="1"/>
</dbReference>
<evidence type="ECO:0000259" key="1">
    <source>
        <dbReference type="Pfam" id="PF03372"/>
    </source>
</evidence>
<dbReference type="GO" id="GO:0003824">
    <property type="term" value="F:catalytic activity"/>
    <property type="evidence" value="ECO:0007669"/>
    <property type="project" value="InterPro"/>
</dbReference>
<feature type="domain" description="Endonuclease/exonuclease/phosphatase" evidence="1">
    <location>
        <begin position="46"/>
        <end position="272"/>
    </location>
</feature>
<dbReference type="AlphaFoldDB" id="U2I0S9"/>
<dbReference type="InterPro" id="IPR005135">
    <property type="entry name" value="Endo/exonuclease/phosphatase"/>
</dbReference>
<evidence type="ECO:0000313" key="2">
    <source>
        <dbReference type="EMBL" id="ERJ61125.1"/>
    </source>
</evidence>
<gene>
    <name evidence="2" type="ORF">M472_20450</name>
</gene>
<protein>
    <recommendedName>
        <fullName evidence="1">Endonuclease/exonuclease/phosphatase domain-containing protein</fullName>
    </recommendedName>
</protein>
<dbReference type="EMBL" id="ATDL01000003">
    <property type="protein sequence ID" value="ERJ61125.1"/>
    <property type="molecule type" value="Genomic_DNA"/>
</dbReference>
<sequence>MKLNIKAISVSFLFLIPFCIVLLACSKDKNEEGGGSVSNEKVLKFMSYNIHIGNPPSEPATVIDMAAIANVINTAKPDFVALQEVDRFTDRSGKDLDQAAKLAELTGMHYQFFKAINRSNGEYGVAILSKYPIEEFHNISLPVNPGTNAELRTLGWIRVKLKDGNDFVFASTHLDHLADANRELQSREVLKALKSYQKYPMVLGGDFNMNQSNPVWDLLKVAFRVPCTNCPSTHSATKPTTAIDFLLYNGIAENMFTVKSYATYPETYASDHLPVIMELKYQ</sequence>
<reference evidence="2 3" key="1">
    <citation type="journal article" date="2013" name="Genome Announc.">
        <title>The Draft Genome Sequence of Sphingomonas paucimobilis Strain HER1398 (Proteobacteria), Host to the Giant PAU Phage, Indicates That It Is a Member of the Genus Sphingobacterium (Bacteroidetes).</title>
        <authorList>
            <person name="White R.A.III."/>
            <person name="Suttle C.A."/>
        </authorList>
    </citation>
    <scope>NUCLEOTIDE SEQUENCE [LARGE SCALE GENOMIC DNA]</scope>
    <source>
        <strain evidence="2 3">HER1398</strain>
    </source>
</reference>
<dbReference type="GO" id="GO:0006506">
    <property type="term" value="P:GPI anchor biosynthetic process"/>
    <property type="evidence" value="ECO:0007669"/>
    <property type="project" value="TreeGrafter"/>
</dbReference>
<dbReference type="InterPro" id="IPR036691">
    <property type="entry name" value="Endo/exonu/phosph_ase_sf"/>
</dbReference>